<protein>
    <submittedName>
        <fullName evidence="3">PA14 domain-containing protein</fullName>
    </submittedName>
</protein>
<dbReference type="Gene3D" id="2.60.120.560">
    <property type="entry name" value="Exo-inulinase, domain 1"/>
    <property type="match status" value="1"/>
</dbReference>
<dbReference type="STRING" id="192903.SAMN04488513_102750"/>
<gene>
    <name evidence="3" type="ORF">SAMN04488513_102750</name>
</gene>
<dbReference type="PROSITE" id="PS51257">
    <property type="entry name" value="PROKAR_LIPOPROTEIN"/>
    <property type="match status" value="1"/>
</dbReference>
<evidence type="ECO:0000259" key="1">
    <source>
        <dbReference type="Pfam" id="PF06439"/>
    </source>
</evidence>
<dbReference type="GO" id="GO:0016787">
    <property type="term" value="F:hydrolase activity"/>
    <property type="evidence" value="ECO:0007669"/>
    <property type="project" value="InterPro"/>
</dbReference>
<evidence type="ECO:0000259" key="2">
    <source>
        <dbReference type="Pfam" id="PF07691"/>
    </source>
</evidence>
<dbReference type="EMBL" id="FQYU01000002">
    <property type="protein sequence ID" value="SHJ07277.1"/>
    <property type="molecule type" value="Genomic_DNA"/>
</dbReference>
<evidence type="ECO:0000313" key="3">
    <source>
        <dbReference type="EMBL" id="SHJ07277.1"/>
    </source>
</evidence>
<dbReference type="Pfam" id="PF06439">
    <property type="entry name" value="3keto-disac_hyd"/>
    <property type="match status" value="1"/>
</dbReference>
<keyword evidence="4" id="KW-1185">Reference proteome</keyword>
<reference evidence="4" key="1">
    <citation type="submission" date="2016-11" db="EMBL/GenBank/DDBJ databases">
        <authorList>
            <person name="Varghese N."/>
            <person name="Submissions S."/>
        </authorList>
    </citation>
    <scope>NUCLEOTIDE SEQUENCE [LARGE SCALE GENOMIC DNA]</scope>
    <source>
        <strain evidence="4">DSM 19858</strain>
    </source>
</reference>
<dbReference type="InterPro" id="IPR010496">
    <property type="entry name" value="AL/BT2_dom"/>
</dbReference>
<name>A0A1M6GBJ9_9FLAO</name>
<dbReference type="SUPFAM" id="SSF56988">
    <property type="entry name" value="Anthrax protective antigen"/>
    <property type="match status" value="1"/>
</dbReference>
<dbReference type="InterPro" id="IPR011658">
    <property type="entry name" value="PA14_dom"/>
</dbReference>
<sequence length="619" mass="69091">MKNSIPIIALVFLFLSCKDVKETESAEISPEPDVLPFTEVSLHDLSAFRATSSNWKVVRGVFVDRSKDKAIESTEGSGVLLNIPTETEKGHLLTDFEHGDIELEVDVMMPKGSNSGLYFQGRYEVQLFDSWETSEPTYGDMGGIYQRDNGEEGYPPKLNAAKAPGLWQRLKIVFHAPRFDASGKKTKNAQFREVWLNGELIHKDQEVSAPTRSSMANDEVAKAPLMIQGDHGPVALKNLKYKLYGPDKIALSKISVGEYDYRGVKIPDLDTLQPIRKFETDSISSALITENRVSRLLDFNGILEVPVSGTYLFDTRINSGGSLLIIGNDTIIDQDGKYELDEPKTGMVELEKGELPFRFVYNKHNQWRQGFTLSYEGPNMERRPLSSPGSLLEKKESEANKILVEVGDKVVMQRGFLMHNGSKRTHCISVGSPDKVHFAYDLAAGSVLAGWSGDFFDATEMWLGRGIEQLGKPLGFTVWFSGGPQFAHLESKESPWPVHDYGASPQDYDGYEIDGEGFPVFLRNVSGVHIKDKLLPLDQERGLKRKIEIEGNKEIWHKLAVGDSVVKLPDGSYRIDGANYFMAIATEGTPPEIRSNGYKEELLVRLPSGAQGLEYNIIW</sequence>
<feature type="domain" description="3-keto-alpha-glucoside-1,2-lyase/3-keto-2-hydroxy-glucal hydratase" evidence="1">
    <location>
        <begin position="53"/>
        <end position="240"/>
    </location>
</feature>
<evidence type="ECO:0000313" key="4">
    <source>
        <dbReference type="Proteomes" id="UP000184543"/>
    </source>
</evidence>
<proteinExistence type="predicted"/>
<dbReference type="OrthoDB" id="938897at2"/>
<feature type="domain" description="PA14" evidence="2">
    <location>
        <begin position="295"/>
        <end position="381"/>
    </location>
</feature>
<dbReference type="RefSeq" id="WP_072992013.1">
    <property type="nucleotide sequence ID" value="NZ_FQYU01000002.1"/>
</dbReference>
<organism evidence="3 4">
    <name type="scientific">Pseudozobellia thermophila</name>
    <dbReference type="NCBI Taxonomy" id="192903"/>
    <lineage>
        <taxon>Bacteria</taxon>
        <taxon>Pseudomonadati</taxon>
        <taxon>Bacteroidota</taxon>
        <taxon>Flavobacteriia</taxon>
        <taxon>Flavobacteriales</taxon>
        <taxon>Flavobacteriaceae</taxon>
        <taxon>Pseudozobellia</taxon>
    </lineage>
</organism>
<dbReference type="Pfam" id="PF07691">
    <property type="entry name" value="PA14"/>
    <property type="match status" value="1"/>
</dbReference>
<dbReference type="AlphaFoldDB" id="A0A1M6GBJ9"/>
<dbReference type="Proteomes" id="UP000184543">
    <property type="component" value="Unassembled WGS sequence"/>
</dbReference>
<accession>A0A1M6GBJ9</accession>